<evidence type="ECO:0000313" key="3">
    <source>
        <dbReference type="Proteomes" id="UP001501588"/>
    </source>
</evidence>
<feature type="signal peptide" evidence="1">
    <location>
        <begin position="1"/>
        <end position="25"/>
    </location>
</feature>
<dbReference type="PANTHER" id="PTHR34861:SF10">
    <property type="entry name" value="CYCLASE"/>
    <property type="match status" value="1"/>
</dbReference>
<dbReference type="SUPFAM" id="SSF102198">
    <property type="entry name" value="Putative cyclase"/>
    <property type="match status" value="1"/>
</dbReference>
<dbReference type="Proteomes" id="UP001501588">
    <property type="component" value="Unassembled WGS sequence"/>
</dbReference>
<feature type="chain" id="PRO_5045279312" evidence="1">
    <location>
        <begin position="26"/>
        <end position="350"/>
    </location>
</feature>
<protein>
    <submittedName>
        <fullName evidence="2">Cyclase family protein</fullName>
    </submittedName>
</protein>
<evidence type="ECO:0000256" key="1">
    <source>
        <dbReference type="SAM" id="SignalP"/>
    </source>
</evidence>
<keyword evidence="3" id="KW-1185">Reference proteome</keyword>
<dbReference type="Gene3D" id="3.50.30.50">
    <property type="entry name" value="Putative cyclase"/>
    <property type="match status" value="1"/>
</dbReference>
<dbReference type="EMBL" id="BAAAFZ010000050">
    <property type="protein sequence ID" value="GAA0590770.1"/>
    <property type="molecule type" value="Genomic_DNA"/>
</dbReference>
<dbReference type="PANTHER" id="PTHR34861">
    <property type="match status" value="1"/>
</dbReference>
<keyword evidence="1" id="KW-0732">Signal</keyword>
<dbReference type="Pfam" id="PF04199">
    <property type="entry name" value="Cyclase"/>
    <property type="match status" value="1"/>
</dbReference>
<dbReference type="InterPro" id="IPR007325">
    <property type="entry name" value="KFase/CYL"/>
</dbReference>
<proteinExistence type="predicted"/>
<gene>
    <name evidence="2" type="ORF">GCM10009416_31490</name>
</gene>
<evidence type="ECO:0000313" key="2">
    <source>
        <dbReference type="EMBL" id="GAA0590770.1"/>
    </source>
</evidence>
<sequence>MKNTARRLLLAAGIAAIAFAAPAAAQDAGMKRWKQGTGWGWVWGPEDEVGALNEMTDASRAAALRLAAQGRAYDLGLPYDRNSYRWPGHNPGEIMTFRTPEGVARQRDLPFTTAEQGNTGHTRWHSSAMFISDNVATQIDGLAHITHGADNHWYNNFRADQWTGDFGVRKADVTTIPPIVARGVMIDVAGQKGMEALPSNYEITVADLEAALRAQNVDVTPGTVALVRTGTARFWGENGSDHAKIGQHDTAGIGMAAARWLVEQKGAMMIASDTSGLEVLPPRPADSQFVGGSFNPVHVYLLVNQGVHIGEFHNMERLAADRVYEFAYVATTNAIRGTVAGTALRPLALR</sequence>
<organism evidence="2 3">
    <name type="scientific">Craurococcus roseus</name>
    <dbReference type="NCBI Taxonomy" id="77585"/>
    <lineage>
        <taxon>Bacteria</taxon>
        <taxon>Pseudomonadati</taxon>
        <taxon>Pseudomonadota</taxon>
        <taxon>Alphaproteobacteria</taxon>
        <taxon>Acetobacterales</taxon>
        <taxon>Acetobacteraceae</taxon>
        <taxon>Craurococcus</taxon>
    </lineage>
</organism>
<dbReference type="RefSeq" id="WP_343896318.1">
    <property type="nucleotide sequence ID" value="NZ_BAAAFZ010000050.1"/>
</dbReference>
<accession>A0ABN1FHC3</accession>
<name>A0ABN1FHC3_9PROT</name>
<reference evidence="3" key="1">
    <citation type="journal article" date="2019" name="Int. J. Syst. Evol. Microbiol.">
        <title>The Global Catalogue of Microorganisms (GCM) 10K type strain sequencing project: providing services to taxonomists for standard genome sequencing and annotation.</title>
        <authorList>
            <consortium name="The Broad Institute Genomics Platform"/>
            <consortium name="The Broad Institute Genome Sequencing Center for Infectious Disease"/>
            <person name="Wu L."/>
            <person name="Ma J."/>
        </authorList>
    </citation>
    <scope>NUCLEOTIDE SEQUENCE [LARGE SCALE GENOMIC DNA]</scope>
    <source>
        <strain evidence="3">JCM 9933</strain>
    </source>
</reference>
<comment type="caution">
    <text evidence="2">The sequence shown here is derived from an EMBL/GenBank/DDBJ whole genome shotgun (WGS) entry which is preliminary data.</text>
</comment>
<dbReference type="InterPro" id="IPR037175">
    <property type="entry name" value="KFase_sf"/>
</dbReference>